<organism evidence="2 3">
    <name type="scientific">Aporhodopirellula rubra</name>
    <dbReference type="NCBI Taxonomy" id="980271"/>
    <lineage>
        <taxon>Bacteria</taxon>
        <taxon>Pseudomonadati</taxon>
        <taxon>Planctomycetota</taxon>
        <taxon>Planctomycetia</taxon>
        <taxon>Pirellulales</taxon>
        <taxon>Pirellulaceae</taxon>
        <taxon>Aporhodopirellula</taxon>
    </lineage>
</organism>
<feature type="signal peptide" evidence="1">
    <location>
        <begin position="1"/>
        <end position="29"/>
    </location>
</feature>
<protein>
    <submittedName>
        <fullName evidence="2">Uncharacterized protein</fullName>
    </submittedName>
</protein>
<keyword evidence="3" id="KW-1185">Reference proteome</keyword>
<dbReference type="Proteomes" id="UP000536179">
    <property type="component" value="Unassembled WGS sequence"/>
</dbReference>
<accession>A0A7W5E1E7</accession>
<gene>
    <name evidence="2" type="ORF">FHS27_003740</name>
</gene>
<evidence type="ECO:0000313" key="3">
    <source>
        <dbReference type="Proteomes" id="UP000536179"/>
    </source>
</evidence>
<dbReference type="EMBL" id="JACHXU010000013">
    <property type="protein sequence ID" value="MBB3207913.1"/>
    <property type="molecule type" value="Genomic_DNA"/>
</dbReference>
<proteinExistence type="predicted"/>
<sequence>MKSFRSPDRWAVCLLAACLGGLVCYPALGQDADQLTGLYTPLLDTEIDSWPVDPAMSRSQEQEIWNRLFQTYTPRRSVVSLQRWIRDVAPLCRIEIDRDGLESIGLTLDTPLEFDVDTPPSPLIVSAMIAFEPLDCVIQIQHGVARLTCGYAADESLAVRVYDVSGIISQTSHSTRRPALYQLMETIRTTVDPDSWEELGGMATMRPQSSRRGELLCIAATTQTHWKVLVLLDRFHRINNGVSDRNDVHDRPFANPSSQLRTTGVPVNDRASYLGKLPRFRPQ</sequence>
<dbReference type="AlphaFoldDB" id="A0A7W5E1E7"/>
<reference evidence="2 3" key="1">
    <citation type="submission" date="2020-08" db="EMBL/GenBank/DDBJ databases">
        <title>Genomic Encyclopedia of Type Strains, Phase III (KMG-III): the genomes of soil and plant-associated and newly described type strains.</title>
        <authorList>
            <person name="Whitman W."/>
        </authorList>
    </citation>
    <scope>NUCLEOTIDE SEQUENCE [LARGE SCALE GENOMIC DNA]</scope>
    <source>
        <strain evidence="2 3">CECT 8075</strain>
    </source>
</reference>
<comment type="caution">
    <text evidence="2">The sequence shown here is derived from an EMBL/GenBank/DDBJ whole genome shotgun (WGS) entry which is preliminary data.</text>
</comment>
<name>A0A7W5E1E7_9BACT</name>
<dbReference type="RefSeq" id="WP_184306185.1">
    <property type="nucleotide sequence ID" value="NZ_JACHXU010000013.1"/>
</dbReference>
<evidence type="ECO:0000256" key="1">
    <source>
        <dbReference type="SAM" id="SignalP"/>
    </source>
</evidence>
<evidence type="ECO:0000313" key="2">
    <source>
        <dbReference type="EMBL" id="MBB3207913.1"/>
    </source>
</evidence>
<feature type="chain" id="PRO_5031394928" evidence="1">
    <location>
        <begin position="30"/>
        <end position="283"/>
    </location>
</feature>
<keyword evidence="1" id="KW-0732">Signal</keyword>